<dbReference type="InterPro" id="IPR036249">
    <property type="entry name" value="Thioredoxin-like_sf"/>
</dbReference>
<dbReference type="OrthoDB" id="6120799at2"/>
<dbReference type="RefSeq" id="WP_091397175.1">
    <property type="nucleotide sequence ID" value="NZ_BKAI01000007.1"/>
</dbReference>
<dbReference type="Proteomes" id="UP000199580">
    <property type="component" value="Unassembled WGS sequence"/>
</dbReference>
<organism evidence="1 2">
    <name type="scientific">Flavobacterium noncentrifugens</name>
    <dbReference type="NCBI Taxonomy" id="1128970"/>
    <lineage>
        <taxon>Bacteria</taxon>
        <taxon>Pseudomonadati</taxon>
        <taxon>Bacteroidota</taxon>
        <taxon>Flavobacteriia</taxon>
        <taxon>Flavobacteriales</taxon>
        <taxon>Flavobacteriaceae</taxon>
        <taxon>Flavobacterium</taxon>
    </lineage>
</organism>
<evidence type="ECO:0000313" key="2">
    <source>
        <dbReference type="Proteomes" id="UP000199580"/>
    </source>
</evidence>
<dbReference type="EMBL" id="FNEZ01000005">
    <property type="protein sequence ID" value="SDK28142.1"/>
    <property type="molecule type" value="Genomic_DNA"/>
</dbReference>
<protein>
    <submittedName>
        <fullName evidence="1">Thioredoxin</fullName>
    </submittedName>
</protein>
<gene>
    <name evidence="1" type="ORF">SAMN04487935_2956</name>
</gene>
<accession>A0A1G9ALC8</accession>
<sequence length="207" mass="23436">MKVAVAESLLKSHSYVKYRTVVSNLLKQGKSSGNQQSEALTHYSELNEARMNRLDKKTVIFEENIQKLLTLKSKYTWLVLSEGWCGDAAQILPILNKLAVITPNIDLKIVFRDENEALMTMFLTNGGKAIPKLIVLDEASKNTLGNWGPRPKGASDLIQSYKRQYGVLDETAKTELQLWYLHDKGISTQNELVTMMLNLDQMNFQTV</sequence>
<dbReference type="SUPFAM" id="SSF52833">
    <property type="entry name" value="Thioredoxin-like"/>
    <property type="match status" value="1"/>
</dbReference>
<dbReference type="AlphaFoldDB" id="A0A1G9ALC8"/>
<dbReference type="CDD" id="cd01659">
    <property type="entry name" value="TRX_superfamily"/>
    <property type="match status" value="1"/>
</dbReference>
<proteinExistence type="predicted"/>
<keyword evidence="2" id="KW-1185">Reference proteome</keyword>
<dbReference type="STRING" id="1128970.SAMN04487935_2956"/>
<reference evidence="1 2" key="1">
    <citation type="submission" date="2016-10" db="EMBL/GenBank/DDBJ databases">
        <authorList>
            <person name="de Groot N.N."/>
        </authorList>
    </citation>
    <scope>NUCLEOTIDE SEQUENCE [LARGE SCALE GENOMIC DNA]</scope>
    <source>
        <strain evidence="1 2">CGMCC 1.10076</strain>
    </source>
</reference>
<dbReference type="Gene3D" id="3.40.30.10">
    <property type="entry name" value="Glutaredoxin"/>
    <property type="match status" value="1"/>
</dbReference>
<evidence type="ECO:0000313" key="1">
    <source>
        <dbReference type="EMBL" id="SDK28142.1"/>
    </source>
</evidence>
<dbReference type="Pfam" id="PF14595">
    <property type="entry name" value="Thioredoxin_9"/>
    <property type="match status" value="1"/>
</dbReference>
<name>A0A1G9ALC8_9FLAO</name>